<feature type="repeat" description="PPR" evidence="2">
    <location>
        <begin position="286"/>
        <end position="320"/>
    </location>
</feature>
<sequence length="382" mass="42437">MALRLSSRRQISSFLLHYCRFSFSSSSSAAAAAAPRPPYDPEIRRLARLRRFSDIESLLEPLKKDRENASSEPFLASVVASYASAGMLDQALRTLDEIPRLGSPRTAISLNALLSALNHSPRRFGRRRLVPELFADLRRKLSIVPDAVSYGILAKNHCLAGEAKKAVPIIKEMEEKKIEVTAVIYTTILDSLYKEGKPQEAERLWKEMNTKGIQPDLPAYNVRVMYRASHGKPKEVLELIGEIKSAGLKPDIITYNYLMACYCSHGRFEDAKKVYRELEEKGCVPNSSTCKSLVLALCKKGDFGGGLDVFMDSMKHGKLPDLGSVKLLVEGLVKASKLRDAKRVVGGLKKKFPEDFVGEWKKLEKVVGLSADEEGSDNTMTA</sequence>
<dbReference type="EnsemblPlants" id="Ma01_t08550.1">
    <property type="protein sequence ID" value="Ma01_p08550.1"/>
    <property type="gene ID" value="Ma01_g08550"/>
</dbReference>
<evidence type="ECO:0000313" key="3">
    <source>
        <dbReference type="EMBL" id="CAG1858941.1"/>
    </source>
</evidence>
<feature type="repeat" description="PPR" evidence="2">
    <location>
        <begin position="251"/>
        <end position="285"/>
    </location>
</feature>
<feature type="repeat" description="PPR" evidence="2">
    <location>
        <begin position="181"/>
        <end position="215"/>
    </location>
</feature>
<dbReference type="AlphaFoldDB" id="A0A804HRS1"/>
<feature type="repeat" description="PPR" evidence="2">
    <location>
        <begin position="146"/>
        <end position="180"/>
    </location>
</feature>
<dbReference type="OrthoDB" id="185373at2759"/>
<gene>
    <name evidence="3" type="ORF">GSMUA_292360.1</name>
</gene>
<protein>
    <submittedName>
        <fullName evidence="3">(wild Malaysian banana) hypothetical protein</fullName>
    </submittedName>
</protein>
<dbReference type="Gene3D" id="1.25.40.10">
    <property type="entry name" value="Tetratricopeptide repeat domain"/>
    <property type="match status" value="3"/>
</dbReference>
<dbReference type="OMA" id="VKNNRME"/>
<evidence type="ECO:0000313" key="4">
    <source>
        <dbReference type="EnsemblPlants" id="Ma01_p08550.1"/>
    </source>
</evidence>
<dbReference type="InParanoid" id="A0A804HRS1"/>
<evidence type="ECO:0000313" key="5">
    <source>
        <dbReference type="Proteomes" id="UP000012960"/>
    </source>
</evidence>
<evidence type="ECO:0000256" key="1">
    <source>
        <dbReference type="ARBA" id="ARBA00022737"/>
    </source>
</evidence>
<keyword evidence="5" id="KW-1185">Reference proteome</keyword>
<organism evidence="4 5">
    <name type="scientific">Musa acuminata subsp. malaccensis</name>
    <name type="common">Wild banana</name>
    <name type="synonym">Musa malaccensis</name>
    <dbReference type="NCBI Taxonomy" id="214687"/>
    <lineage>
        <taxon>Eukaryota</taxon>
        <taxon>Viridiplantae</taxon>
        <taxon>Streptophyta</taxon>
        <taxon>Embryophyta</taxon>
        <taxon>Tracheophyta</taxon>
        <taxon>Spermatophyta</taxon>
        <taxon>Magnoliopsida</taxon>
        <taxon>Liliopsida</taxon>
        <taxon>Zingiberales</taxon>
        <taxon>Musaceae</taxon>
        <taxon>Musa</taxon>
    </lineage>
</organism>
<keyword evidence="1" id="KW-0677">Repeat</keyword>
<dbReference type="Pfam" id="PF01535">
    <property type="entry name" value="PPR"/>
    <property type="match status" value="1"/>
</dbReference>
<dbReference type="PANTHER" id="PTHR47931">
    <property type="entry name" value="OS01G0228400 PROTEIN"/>
    <property type="match status" value="1"/>
</dbReference>
<dbReference type="PROSITE" id="PS51375">
    <property type="entry name" value="PPR"/>
    <property type="match status" value="4"/>
</dbReference>
<dbReference type="EMBL" id="HG996466">
    <property type="protein sequence ID" value="CAG1858941.1"/>
    <property type="molecule type" value="Genomic_DNA"/>
</dbReference>
<dbReference type="PANTHER" id="PTHR47931:SF3">
    <property type="entry name" value="PENTATRICOPEPTIDE REPEAT-CONTAINING PROTEIN, MITOCHONDRIAL"/>
    <property type="match status" value="1"/>
</dbReference>
<dbReference type="InterPro" id="IPR002885">
    <property type="entry name" value="PPR_rpt"/>
</dbReference>
<dbReference type="NCBIfam" id="TIGR00756">
    <property type="entry name" value="PPR"/>
    <property type="match status" value="2"/>
</dbReference>
<reference evidence="3" key="1">
    <citation type="submission" date="2021-03" db="EMBL/GenBank/DDBJ databases">
        <authorList>
            <consortium name="Genoscope - CEA"/>
            <person name="William W."/>
        </authorList>
    </citation>
    <scope>NUCLEOTIDE SEQUENCE</scope>
    <source>
        <strain evidence="3">Doubled-haploid Pahang</strain>
    </source>
</reference>
<dbReference type="InterPro" id="IPR011990">
    <property type="entry name" value="TPR-like_helical_dom_sf"/>
</dbReference>
<dbReference type="Gramene" id="Ma01_t08550.1">
    <property type="protein sequence ID" value="Ma01_p08550.1"/>
    <property type="gene ID" value="Ma01_g08550"/>
</dbReference>
<evidence type="ECO:0000256" key="2">
    <source>
        <dbReference type="PROSITE-ProRule" id="PRU00708"/>
    </source>
</evidence>
<dbReference type="Proteomes" id="UP000012960">
    <property type="component" value="Unplaced"/>
</dbReference>
<proteinExistence type="predicted"/>
<name>A0A804HRS1_MUSAM</name>
<reference evidence="4" key="2">
    <citation type="submission" date="2021-05" db="UniProtKB">
        <authorList>
            <consortium name="EnsemblPlants"/>
        </authorList>
    </citation>
    <scope>IDENTIFICATION</scope>
    <source>
        <strain evidence="4">subsp. malaccensis</strain>
    </source>
</reference>
<dbReference type="Pfam" id="PF13041">
    <property type="entry name" value="PPR_2"/>
    <property type="match status" value="2"/>
</dbReference>
<accession>A0A804HRS1</accession>